<organism evidence="2 3">
    <name type="scientific">Caenorhabditis nigoni</name>
    <dbReference type="NCBI Taxonomy" id="1611254"/>
    <lineage>
        <taxon>Eukaryota</taxon>
        <taxon>Metazoa</taxon>
        <taxon>Ecdysozoa</taxon>
        <taxon>Nematoda</taxon>
        <taxon>Chromadorea</taxon>
        <taxon>Rhabditida</taxon>
        <taxon>Rhabditina</taxon>
        <taxon>Rhabditomorpha</taxon>
        <taxon>Rhabditoidea</taxon>
        <taxon>Rhabditidae</taxon>
        <taxon>Peloderinae</taxon>
        <taxon>Caenorhabditis</taxon>
    </lineage>
</organism>
<feature type="transmembrane region" description="Helical" evidence="1">
    <location>
        <begin position="100"/>
        <end position="121"/>
    </location>
</feature>
<dbReference type="Proteomes" id="UP000230233">
    <property type="component" value="Chromosome II"/>
</dbReference>
<protein>
    <submittedName>
        <fullName evidence="2">Uncharacterized protein</fullName>
    </submittedName>
</protein>
<name>A0A2G5VCB8_9PELO</name>
<keyword evidence="1" id="KW-0812">Transmembrane</keyword>
<dbReference type="OrthoDB" id="10070220at2759"/>
<comment type="caution">
    <text evidence="2">The sequence shown here is derived from an EMBL/GenBank/DDBJ whole genome shotgun (WGS) entry which is preliminary data.</text>
</comment>
<accession>A0A2G5VCB8</accession>
<reference evidence="3" key="1">
    <citation type="submission" date="2017-10" db="EMBL/GenBank/DDBJ databases">
        <title>Rapid genome shrinkage in a self-fertile nematode reveals novel sperm competition proteins.</title>
        <authorList>
            <person name="Yin D."/>
            <person name="Schwarz E.M."/>
            <person name="Thomas C.G."/>
            <person name="Felde R.L."/>
            <person name="Korf I.F."/>
            <person name="Cutter A.D."/>
            <person name="Schartner C.M."/>
            <person name="Ralston E.J."/>
            <person name="Meyer B.J."/>
            <person name="Haag E.S."/>
        </authorList>
    </citation>
    <scope>NUCLEOTIDE SEQUENCE [LARGE SCALE GENOMIC DNA]</scope>
    <source>
        <strain evidence="3">JU1422</strain>
    </source>
</reference>
<sequence>MVFEWVSTFKNFSDLEEGSENAIEFLVYSLQYGMPPIKIERIMPIINNCTTPKQKEVFEEACDQYYAESKKSKDELIESGVYEFCCNIIGTCFPFYTETWFYIVCGGVGLLVLMTIAFVVYSYSFRKKKLFEGGAKSRGGTKSSESTSKKRCLDLDVLKACDLSTLGSKDLRTSEFQNLGILGYWDTGMLGDWITGILGYWDTGILGYWDIGIFGFPDS</sequence>
<evidence type="ECO:0000313" key="2">
    <source>
        <dbReference type="EMBL" id="PIC49408.1"/>
    </source>
</evidence>
<keyword evidence="3" id="KW-1185">Reference proteome</keyword>
<keyword evidence="1" id="KW-0472">Membrane</keyword>
<evidence type="ECO:0000313" key="3">
    <source>
        <dbReference type="Proteomes" id="UP000230233"/>
    </source>
</evidence>
<dbReference type="EMBL" id="PDUG01000002">
    <property type="protein sequence ID" value="PIC49408.1"/>
    <property type="molecule type" value="Genomic_DNA"/>
</dbReference>
<keyword evidence="1" id="KW-1133">Transmembrane helix</keyword>
<dbReference type="AlphaFoldDB" id="A0A2G5VCB8"/>
<gene>
    <name evidence="2" type="primary">Cnig_chr_II.g8028</name>
    <name evidence="2" type="ORF">B9Z55_008028</name>
</gene>
<evidence type="ECO:0000256" key="1">
    <source>
        <dbReference type="SAM" id="Phobius"/>
    </source>
</evidence>
<proteinExistence type="predicted"/>